<evidence type="ECO:0000256" key="2">
    <source>
        <dbReference type="ARBA" id="ARBA00022670"/>
    </source>
</evidence>
<dbReference type="SUPFAM" id="SSF52743">
    <property type="entry name" value="Subtilisin-like"/>
    <property type="match status" value="1"/>
</dbReference>
<dbReference type="EMBL" id="BMYJ01000007">
    <property type="protein sequence ID" value="GHC59433.1"/>
    <property type="molecule type" value="Genomic_DNA"/>
</dbReference>
<dbReference type="Proteomes" id="UP000638981">
    <property type="component" value="Unassembled WGS sequence"/>
</dbReference>
<reference evidence="10" key="1">
    <citation type="journal article" date="2014" name="Int. J. Syst. Evol. Microbiol.">
        <title>Complete genome sequence of Corynebacterium casei LMG S-19264T (=DSM 44701T), isolated from a smear-ripened cheese.</title>
        <authorList>
            <consortium name="US DOE Joint Genome Institute (JGI-PGF)"/>
            <person name="Walter F."/>
            <person name="Albersmeier A."/>
            <person name="Kalinowski J."/>
            <person name="Ruckert C."/>
        </authorList>
    </citation>
    <scope>NUCLEOTIDE SEQUENCE</scope>
    <source>
        <strain evidence="10">KCTC 23310</strain>
    </source>
</reference>
<feature type="active site" description="Charge relay system" evidence="5">
    <location>
        <position position="402"/>
    </location>
</feature>
<dbReference type="PANTHER" id="PTHR43806">
    <property type="entry name" value="PEPTIDASE S8"/>
    <property type="match status" value="1"/>
</dbReference>
<dbReference type="CDD" id="cd05561">
    <property type="entry name" value="Peptidases_S8_4"/>
    <property type="match status" value="1"/>
</dbReference>
<dbReference type="InterPro" id="IPR050131">
    <property type="entry name" value="Peptidase_S8_subtilisin-like"/>
</dbReference>
<dbReference type="PROSITE" id="PS00136">
    <property type="entry name" value="SUBTILASE_ASP"/>
    <property type="match status" value="1"/>
</dbReference>
<feature type="signal peptide" evidence="8">
    <location>
        <begin position="1"/>
        <end position="37"/>
    </location>
</feature>
<dbReference type="PRINTS" id="PR00723">
    <property type="entry name" value="SUBTILISIN"/>
</dbReference>
<evidence type="ECO:0000256" key="6">
    <source>
        <dbReference type="RuleBase" id="RU003355"/>
    </source>
</evidence>
<feature type="domain" description="Peptidase S8/S53" evidence="9">
    <location>
        <begin position="208"/>
        <end position="450"/>
    </location>
</feature>
<dbReference type="InterPro" id="IPR023828">
    <property type="entry name" value="Peptidase_S8_Ser-AS"/>
</dbReference>
<accession>A0A918TRK6</accession>
<feature type="active site" description="Charge relay system" evidence="5">
    <location>
        <position position="214"/>
    </location>
</feature>
<evidence type="ECO:0000259" key="9">
    <source>
        <dbReference type="Pfam" id="PF00082"/>
    </source>
</evidence>
<dbReference type="GO" id="GO:0004252">
    <property type="term" value="F:serine-type endopeptidase activity"/>
    <property type="evidence" value="ECO:0007669"/>
    <property type="project" value="UniProtKB-UniRule"/>
</dbReference>
<dbReference type="PROSITE" id="PS51892">
    <property type="entry name" value="SUBTILASE"/>
    <property type="match status" value="1"/>
</dbReference>
<keyword evidence="3 5" id="KW-0378">Hydrolase</keyword>
<evidence type="ECO:0000256" key="8">
    <source>
        <dbReference type="SAM" id="SignalP"/>
    </source>
</evidence>
<dbReference type="PANTHER" id="PTHR43806:SF11">
    <property type="entry name" value="CEREVISIN-RELATED"/>
    <property type="match status" value="1"/>
</dbReference>
<proteinExistence type="inferred from homology"/>
<evidence type="ECO:0000313" key="10">
    <source>
        <dbReference type="EMBL" id="GHC59433.1"/>
    </source>
</evidence>
<gene>
    <name evidence="10" type="ORF">GCM10007315_23940</name>
</gene>
<dbReference type="Pfam" id="PF00082">
    <property type="entry name" value="Peptidase_S8"/>
    <property type="match status" value="1"/>
</dbReference>
<organism evidence="10 11">
    <name type="scientific">Neogemmobacter tilapiae</name>
    <dbReference type="NCBI Taxonomy" id="875041"/>
    <lineage>
        <taxon>Bacteria</taxon>
        <taxon>Pseudomonadati</taxon>
        <taxon>Pseudomonadota</taxon>
        <taxon>Alphaproteobacteria</taxon>
        <taxon>Rhodobacterales</taxon>
        <taxon>Paracoccaceae</taxon>
        <taxon>Neogemmobacter</taxon>
    </lineage>
</organism>
<sequence>MKTRLISPGLQVLMLALLLNFPALPGAWLGFAGIAMADDDDDRGGDDDDDDDNRRSSPRSSGGGDDDDDDSPRRASPRRQPAPVIVRLPTRVPDEIVALDLSAPDLALLIEDGFALLEEQALGQESILRRLRIPKDLALPEARAVVRALESAPDADFNHYYRAEEEPALVAEPAREAPLCEGPHCPALTQIDWPVAPSLQTQCAGIPVTIGMIDTGVNPDHAAFDGVKLEVIGGAHADFDASREVHGTAVAAVLAGRPDSRSPGLVPWMPLLAVDVFHLDGGDERADVMALVKGLKTLADRGVAVINLSLAGPPNAVLEETLQRLSKEMGIVLVAAAGNAGPRARPRYPAGYDTVIAVTAVDRSGRIYRRAVGGPHIDLAAPGVDIWTAASVSGARGKTGTSFAAPYVTAAVALILQANPALTPDEVMALLASSAKDIGDEGYDPVFGHGMLQATNLCR</sequence>
<protein>
    <submittedName>
        <fullName evidence="10">Protease</fullName>
    </submittedName>
</protein>
<keyword evidence="8" id="KW-0732">Signal</keyword>
<keyword evidence="11" id="KW-1185">Reference proteome</keyword>
<dbReference type="InterPro" id="IPR000209">
    <property type="entry name" value="Peptidase_S8/S53_dom"/>
</dbReference>
<evidence type="ECO:0000256" key="4">
    <source>
        <dbReference type="ARBA" id="ARBA00022825"/>
    </source>
</evidence>
<name>A0A918TRK6_9RHOB</name>
<feature type="active site" description="Charge relay system" evidence="5">
    <location>
        <position position="246"/>
    </location>
</feature>
<evidence type="ECO:0000313" key="11">
    <source>
        <dbReference type="Proteomes" id="UP000638981"/>
    </source>
</evidence>
<evidence type="ECO:0000256" key="3">
    <source>
        <dbReference type="ARBA" id="ARBA00022801"/>
    </source>
</evidence>
<comment type="caution">
    <text evidence="10">The sequence shown here is derived from an EMBL/GenBank/DDBJ whole genome shotgun (WGS) entry which is preliminary data.</text>
</comment>
<feature type="region of interest" description="Disordered" evidence="7">
    <location>
        <begin position="40"/>
        <end position="84"/>
    </location>
</feature>
<evidence type="ECO:0000256" key="5">
    <source>
        <dbReference type="PROSITE-ProRule" id="PRU01240"/>
    </source>
</evidence>
<feature type="compositionally biased region" description="Acidic residues" evidence="7">
    <location>
        <begin position="40"/>
        <end position="51"/>
    </location>
</feature>
<keyword evidence="2 5" id="KW-0645">Protease</keyword>
<dbReference type="InterPro" id="IPR023827">
    <property type="entry name" value="Peptidase_S8_Asp-AS"/>
</dbReference>
<dbReference type="AlphaFoldDB" id="A0A918TRK6"/>
<dbReference type="InterPro" id="IPR036852">
    <property type="entry name" value="Peptidase_S8/S53_dom_sf"/>
</dbReference>
<comment type="similarity">
    <text evidence="1 5 6">Belongs to the peptidase S8 family.</text>
</comment>
<reference evidence="10" key="2">
    <citation type="submission" date="2020-09" db="EMBL/GenBank/DDBJ databases">
        <authorList>
            <person name="Sun Q."/>
            <person name="Kim S."/>
        </authorList>
    </citation>
    <scope>NUCLEOTIDE SEQUENCE</scope>
    <source>
        <strain evidence="10">KCTC 23310</strain>
    </source>
</reference>
<keyword evidence="4 5" id="KW-0720">Serine protease</keyword>
<dbReference type="Gene3D" id="3.40.50.200">
    <property type="entry name" value="Peptidase S8/S53 domain"/>
    <property type="match status" value="1"/>
</dbReference>
<dbReference type="InterPro" id="IPR015500">
    <property type="entry name" value="Peptidase_S8_subtilisin-rel"/>
</dbReference>
<evidence type="ECO:0000256" key="1">
    <source>
        <dbReference type="ARBA" id="ARBA00011073"/>
    </source>
</evidence>
<dbReference type="GO" id="GO:0006508">
    <property type="term" value="P:proteolysis"/>
    <property type="evidence" value="ECO:0007669"/>
    <property type="project" value="UniProtKB-KW"/>
</dbReference>
<feature type="chain" id="PRO_5037479487" evidence="8">
    <location>
        <begin position="38"/>
        <end position="459"/>
    </location>
</feature>
<dbReference type="PROSITE" id="PS00138">
    <property type="entry name" value="SUBTILASE_SER"/>
    <property type="match status" value="1"/>
</dbReference>
<evidence type="ECO:0000256" key="7">
    <source>
        <dbReference type="SAM" id="MobiDB-lite"/>
    </source>
</evidence>